<dbReference type="InterPro" id="IPR036291">
    <property type="entry name" value="NAD(P)-bd_dom_sf"/>
</dbReference>
<dbReference type="PRINTS" id="PR01713">
    <property type="entry name" value="NUCEPIMERASE"/>
</dbReference>
<name>A0A084E6W9_SPHYA</name>
<organism evidence="3 4">
    <name type="scientific">Sphingobium yanoikuyae</name>
    <name type="common">Sphingomonas yanoikuyae</name>
    <dbReference type="NCBI Taxonomy" id="13690"/>
    <lineage>
        <taxon>Bacteria</taxon>
        <taxon>Pseudomonadati</taxon>
        <taxon>Pseudomonadota</taxon>
        <taxon>Alphaproteobacteria</taxon>
        <taxon>Sphingomonadales</taxon>
        <taxon>Sphingomonadaceae</taxon>
        <taxon>Sphingobium</taxon>
    </lineage>
</organism>
<dbReference type="eggNOG" id="COG0451">
    <property type="taxonomic scope" value="Bacteria"/>
</dbReference>
<gene>
    <name evidence="3" type="ORF">CP98_04970</name>
</gene>
<dbReference type="AlphaFoldDB" id="A0A084E6W9"/>
<proteinExistence type="predicted"/>
<dbReference type="Gene3D" id="3.40.50.720">
    <property type="entry name" value="NAD(P)-binding Rossmann-like Domain"/>
    <property type="match status" value="1"/>
</dbReference>
<dbReference type="Proteomes" id="UP000028534">
    <property type="component" value="Unassembled WGS sequence"/>
</dbReference>
<protein>
    <submittedName>
        <fullName evidence="3">NAD dependent epimerase/dehydratase</fullName>
    </submittedName>
</protein>
<feature type="domain" description="NAD-dependent epimerase/dehydratase" evidence="2">
    <location>
        <begin position="3"/>
        <end position="236"/>
    </location>
</feature>
<reference evidence="3 4" key="1">
    <citation type="submission" date="2014-03" db="EMBL/GenBank/DDBJ databases">
        <title>Genome sequence of Sphingobium yanoikuyae B1.</title>
        <authorList>
            <person name="Gan H.M."/>
            <person name="Gan H.Y."/>
            <person name="Savka M.A."/>
        </authorList>
    </citation>
    <scope>NUCLEOTIDE SEQUENCE [LARGE SCALE GENOMIC DNA]</scope>
    <source>
        <strain evidence="3 4">B1</strain>
    </source>
</reference>
<comment type="caution">
    <text evidence="3">The sequence shown here is derived from an EMBL/GenBank/DDBJ whole genome shotgun (WGS) entry which is preliminary data.</text>
</comment>
<dbReference type="Pfam" id="PF01370">
    <property type="entry name" value="Epimerase"/>
    <property type="match status" value="1"/>
</dbReference>
<evidence type="ECO:0000259" key="2">
    <source>
        <dbReference type="Pfam" id="PF01370"/>
    </source>
</evidence>
<dbReference type="SUPFAM" id="SSF51735">
    <property type="entry name" value="NAD(P)-binding Rossmann-fold domains"/>
    <property type="match status" value="1"/>
</dbReference>
<dbReference type="PANTHER" id="PTHR43574">
    <property type="entry name" value="EPIMERASE-RELATED"/>
    <property type="match status" value="1"/>
</dbReference>
<evidence type="ECO:0000313" key="3">
    <source>
        <dbReference type="EMBL" id="KEZ13711.1"/>
    </source>
</evidence>
<dbReference type="PATRIC" id="fig|13690.10.peg.5137"/>
<dbReference type="RefSeq" id="WP_037522746.1">
    <property type="nucleotide sequence ID" value="NZ_JGVR01000056.1"/>
</dbReference>
<evidence type="ECO:0000256" key="1">
    <source>
        <dbReference type="ARBA" id="ARBA00023027"/>
    </source>
</evidence>
<accession>A0A084E6W9</accession>
<sequence length="333" mass="36962">MTILVTGAAGFIGMSVADRLLADGRAVIGIDNLNDYYSVSLKRARVAQLQQRHGRLFTFLEQDFADMAGVRRALVDHPIEAIVHLGAQAGVRYSLINPHAYVQSNLTGHVNILELARERRVRHLVYASSSSVYGGNETLPFRVEDRADHPISLYAATKRADELMSETYAHLFRIPMTGLRFFTVYGPWGRPDMAMWIFTQKILAGQPIPVFNHGRMQRDFTYIDDIVAGVIGCLDHAPVDDGGLKAGGSRAPHRLYNIGNNKPEELMHLITVLERAIGQKAKVDFQPIQPGDVPATFADIAAISHDIGFAPATGIESGVPRFVDWYRDYHGER</sequence>
<dbReference type="InterPro" id="IPR001509">
    <property type="entry name" value="Epimerase_deHydtase"/>
</dbReference>
<dbReference type="EMBL" id="JGVR01000056">
    <property type="protein sequence ID" value="KEZ13711.1"/>
    <property type="molecule type" value="Genomic_DNA"/>
</dbReference>
<evidence type="ECO:0000313" key="4">
    <source>
        <dbReference type="Proteomes" id="UP000028534"/>
    </source>
</evidence>
<dbReference type="STRING" id="13690.AX777_01440"/>
<keyword evidence="1" id="KW-0520">NAD</keyword>